<keyword evidence="4 7" id="KW-0812">Transmembrane</keyword>
<proteinExistence type="inferred from homology"/>
<evidence type="ECO:0000313" key="9">
    <source>
        <dbReference type="EMBL" id="BDU74242.1"/>
    </source>
</evidence>
<feature type="transmembrane region" description="Helical" evidence="7">
    <location>
        <begin position="181"/>
        <end position="205"/>
    </location>
</feature>
<dbReference type="AlphaFoldDB" id="A0AA48KBE2"/>
<gene>
    <name evidence="9" type="ORF">METEAL_34160</name>
</gene>
<dbReference type="Gene3D" id="1.10.3720.10">
    <property type="entry name" value="MetI-like"/>
    <property type="match status" value="1"/>
</dbReference>
<comment type="similarity">
    <text evidence="7">Belongs to the binding-protein-dependent transport system permease family.</text>
</comment>
<dbReference type="InterPro" id="IPR050366">
    <property type="entry name" value="BP-dependent_transpt_permease"/>
</dbReference>
<feature type="transmembrane region" description="Helical" evidence="7">
    <location>
        <begin position="94"/>
        <end position="113"/>
    </location>
</feature>
<evidence type="ECO:0000256" key="1">
    <source>
        <dbReference type="ARBA" id="ARBA00004651"/>
    </source>
</evidence>
<feature type="transmembrane region" description="Helical" evidence="7">
    <location>
        <begin position="232"/>
        <end position="255"/>
    </location>
</feature>
<dbReference type="PANTHER" id="PTHR43386">
    <property type="entry name" value="OLIGOPEPTIDE TRANSPORT SYSTEM PERMEASE PROTEIN APPC"/>
    <property type="match status" value="1"/>
</dbReference>
<sequence>MTPRAKGLTGLTLLLLLLALSFLPRWIQACPFGMDLEFPTKTVCERALGGLGRSMALAGGVAGLTTALGILLALAGAQGKGAVDFAITKVSEFFFALPDILVLITMAFLLRTARDLGFLDLDPTLAVGASLSVIGWAVPALMFRARLKALGEAEFVAASRALGAGEAWILARHLLPQMKGFVLAVFLLRVPAVIFMESTISFLGFGLPPTTPSLGTYVGSNYRNLILGEWRIVVPVWILLLLISIGFSLVGKALLAGEDA</sequence>
<feature type="transmembrane region" description="Helical" evidence="7">
    <location>
        <begin position="53"/>
        <end position="74"/>
    </location>
</feature>
<dbReference type="InterPro" id="IPR000515">
    <property type="entry name" value="MetI-like"/>
</dbReference>
<accession>A0AA48KBE2</accession>
<dbReference type="Proteomes" id="UP001238179">
    <property type="component" value="Chromosome"/>
</dbReference>
<keyword evidence="10" id="KW-1185">Reference proteome</keyword>
<keyword evidence="2 7" id="KW-0813">Transport</keyword>
<dbReference type="GO" id="GO:0055085">
    <property type="term" value="P:transmembrane transport"/>
    <property type="evidence" value="ECO:0007669"/>
    <property type="project" value="InterPro"/>
</dbReference>
<organism evidence="9 10">
    <name type="scientific">Mesoterricola silvestris</name>
    <dbReference type="NCBI Taxonomy" id="2927979"/>
    <lineage>
        <taxon>Bacteria</taxon>
        <taxon>Pseudomonadati</taxon>
        <taxon>Acidobacteriota</taxon>
        <taxon>Holophagae</taxon>
        <taxon>Holophagales</taxon>
        <taxon>Holophagaceae</taxon>
        <taxon>Mesoterricola</taxon>
    </lineage>
</organism>
<keyword evidence="3" id="KW-1003">Cell membrane</keyword>
<evidence type="ECO:0000313" key="10">
    <source>
        <dbReference type="Proteomes" id="UP001238179"/>
    </source>
</evidence>
<dbReference type="InterPro" id="IPR035906">
    <property type="entry name" value="MetI-like_sf"/>
</dbReference>
<keyword evidence="5 7" id="KW-1133">Transmembrane helix</keyword>
<dbReference type="Pfam" id="PF00528">
    <property type="entry name" value="BPD_transp_1"/>
    <property type="match status" value="1"/>
</dbReference>
<protein>
    <recommendedName>
        <fullName evidence="8">ABC transmembrane type-1 domain-containing protein</fullName>
    </recommendedName>
</protein>
<feature type="domain" description="ABC transmembrane type-1" evidence="8">
    <location>
        <begin position="51"/>
        <end position="251"/>
    </location>
</feature>
<evidence type="ECO:0000259" key="8">
    <source>
        <dbReference type="PROSITE" id="PS50928"/>
    </source>
</evidence>
<dbReference type="PROSITE" id="PS50928">
    <property type="entry name" value="ABC_TM1"/>
    <property type="match status" value="1"/>
</dbReference>
<comment type="subcellular location">
    <subcellularLocation>
        <location evidence="1 7">Cell membrane</location>
        <topology evidence="1 7">Multi-pass membrane protein</topology>
    </subcellularLocation>
</comment>
<evidence type="ECO:0000256" key="2">
    <source>
        <dbReference type="ARBA" id="ARBA00022448"/>
    </source>
</evidence>
<dbReference type="EMBL" id="AP027080">
    <property type="protein sequence ID" value="BDU74242.1"/>
    <property type="molecule type" value="Genomic_DNA"/>
</dbReference>
<evidence type="ECO:0000256" key="6">
    <source>
        <dbReference type="ARBA" id="ARBA00023136"/>
    </source>
</evidence>
<dbReference type="RefSeq" id="WP_316412917.1">
    <property type="nucleotide sequence ID" value="NZ_AP027080.1"/>
</dbReference>
<keyword evidence="6 7" id="KW-0472">Membrane</keyword>
<name>A0AA48KBE2_9BACT</name>
<dbReference type="CDD" id="cd06261">
    <property type="entry name" value="TM_PBP2"/>
    <property type="match status" value="1"/>
</dbReference>
<evidence type="ECO:0000256" key="3">
    <source>
        <dbReference type="ARBA" id="ARBA00022475"/>
    </source>
</evidence>
<feature type="transmembrane region" description="Helical" evidence="7">
    <location>
        <begin position="125"/>
        <end position="143"/>
    </location>
</feature>
<evidence type="ECO:0000256" key="5">
    <source>
        <dbReference type="ARBA" id="ARBA00022989"/>
    </source>
</evidence>
<dbReference type="GO" id="GO:0005886">
    <property type="term" value="C:plasma membrane"/>
    <property type="evidence" value="ECO:0007669"/>
    <property type="project" value="UniProtKB-SubCell"/>
</dbReference>
<dbReference type="KEGG" id="msil:METEAL_34160"/>
<dbReference type="PANTHER" id="PTHR43386:SF23">
    <property type="entry name" value="ABC TRANSPORTER"/>
    <property type="match status" value="1"/>
</dbReference>
<dbReference type="SUPFAM" id="SSF161098">
    <property type="entry name" value="MetI-like"/>
    <property type="match status" value="1"/>
</dbReference>
<evidence type="ECO:0000256" key="4">
    <source>
        <dbReference type="ARBA" id="ARBA00022692"/>
    </source>
</evidence>
<evidence type="ECO:0000256" key="7">
    <source>
        <dbReference type="RuleBase" id="RU363032"/>
    </source>
</evidence>
<reference evidence="10" key="1">
    <citation type="journal article" date="2023" name="Int. J. Syst. Evol. Microbiol.">
        <title>Mesoterricola silvestris gen. nov., sp. nov., Mesoterricola sediminis sp. nov., Geothrix oryzae sp. nov., Geothrix edaphica sp. nov., Geothrix rubra sp. nov., and Geothrix limicola sp. nov., six novel members of Acidobacteriota isolated from soils.</title>
        <authorList>
            <person name="Itoh H."/>
            <person name="Sugisawa Y."/>
            <person name="Mise K."/>
            <person name="Xu Z."/>
            <person name="Kuniyasu M."/>
            <person name="Ushijima N."/>
            <person name="Kawano K."/>
            <person name="Kobayashi E."/>
            <person name="Shiratori Y."/>
            <person name="Masuda Y."/>
            <person name="Senoo K."/>
        </authorList>
    </citation>
    <scope>NUCLEOTIDE SEQUENCE [LARGE SCALE GENOMIC DNA]</scope>
    <source>
        <strain evidence="10">W79</strain>
    </source>
</reference>